<evidence type="ECO:0000313" key="5">
    <source>
        <dbReference type="Proteomes" id="UP000460287"/>
    </source>
</evidence>
<dbReference type="InterPro" id="IPR008972">
    <property type="entry name" value="Cupredoxin"/>
</dbReference>
<keyword evidence="5" id="KW-1185">Reference proteome</keyword>
<feature type="domain" description="Plastocyanin-like" evidence="2">
    <location>
        <begin position="359"/>
        <end position="486"/>
    </location>
</feature>
<dbReference type="GO" id="GO:0016491">
    <property type="term" value="F:oxidoreductase activity"/>
    <property type="evidence" value="ECO:0007669"/>
    <property type="project" value="InterPro"/>
</dbReference>
<dbReference type="Proteomes" id="UP000460287">
    <property type="component" value="Unassembled WGS sequence"/>
</dbReference>
<dbReference type="PANTHER" id="PTHR48267">
    <property type="entry name" value="CUPREDOXIN SUPERFAMILY PROTEIN"/>
    <property type="match status" value="1"/>
</dbReference>
<accession>A0A7X2MYN1</accession>
<gene>
    <name evidence="4" type="ORF">FYJ33_08580</name>
</gene>
<dbReference type="CDD" id="cd13844">
    <property type="entry name" value="CuRO_1_BOD_CotA_like"/>
    <property type="match status" value="1"/>
</dbReference>
<feature type="domain" description="Plastocyanin-like" evidence="3">
    <location>
        <begin position="39"/>
        <end position="167"/>
    </location>
</feature>
<sequence>MTAKPINKYNSSYYHSDEDYYNIIMQEGYHKFHRDFPYTKMWMYNGVFPGPTIEARKDVPILVRWFNNLPNKHLFPVPHTLHGTLDAPDVRTVVHLHGAEVADDSDGYPDAWYTRNYEKTGESFTGKVYKYTNNQYGATLWYHDNAIGITRLNVYAGLAGFYILRDNLEDRLDLPKGKYEIPLMIQDRTFNEDGSLFYPEAQIVDHQASLPVNFGNVATVNGKIWPYLNVEPHKYRFRILNGSNVRDYKLTLSNGASFTQIGTDSALLHHAQTIESFLLEPAERIDVIIDFSQYAGQEILLRDSTGDPVPLGNEGNIMKFKVCLPLSSHDSGEVSELLPYHGIDSSLASIERTIHLNQRGTMHLLNNRMWSDPSTEKPEVDTIEIWHLVNHFFTPHPIHVHLGHFEIIGRKIFTNDDFDENGDYKFDINSLVPPHKYERGLKDTVSAEPLTVTTIVMHLKRTGKYVYNCSIPEYHDNDMMRPLNVTDRFIPIS</sequence>
<dbReference type="Pfam" id="PF07731">
    <property type="entry name" value="Cu-oxidase_2"/>
    <property type="match status" value="1"/>
</dbReference>
<evidence type="ECO:0000313" key="4">
    <source>
        <dbReference type="EMBL" id="MSR91463.1"/>
    </source>
</evidence>
<dbReference type="GO" id="GO:0005507">
    <property type="term" value="F:copper ion binding"/>
    <property type="evidence" value="ECO:0007669"/>
    <property type="project" value="InterPro"/>
</dbReference>
<dbReference type="InterPro" id="IPR011707">
    <property type="entry name" value="Cu-oxidase-like_N"/>
</dbReference>
<dbReference type="CDD" id="cd13868">
    <property type="entry name" value="CuRO_2_CotA_like"/>
    <property type="match status" value="1"/>
</dbReference>
<reference evidence="4 5" key="1">
    <citation type="submission" date="2019-08" db="EMBL/GenBank/DDBJ databases">
        <title>In-depth cultivation of the pig gut microbiome towards novel bacterial diversity and tailored functional studies.</title>
        <authorList>
            <person name="Wylensek D."/>
            <person name="Hitch T.C.A."/>
            <person name="Clavel T."/>
        </authorList>
    </citation>
    <scope>NUCLEOTIDE SEQUENCE [LARGE SCALE GENOMIC DNA]</scope>
    <source>
        <strain evidence="4 5">WCA-383-APC-5B</strain>
    </source>
</reference>
<dbReference type="InterPro" id="IPR011706">
    <property type="entry name" value="Cu-oxidase_C"/>
</dbReference>
<dbReference type="SUPFAM" id="SSF49503">
    <property type="entry name" value="Cupredoxins"/>
    <property type="match status" value="3"/>
</dbReference>
<organism evidence="4 5">
    <name type="scientific">Inconstantimicrobium porci</name>
    <dbReference type="NCBI Taxonomy" id="2652291"/>
    <lineage>
        <taxon>Bacteria</taxon>
        <taxon>Bacillati</taxon>
        <taxon>Bacillota</taxon>
        <taxon>Clostridia</taxon>
        <taxon>Eubacteriales</taxon>
        <taxon>Clostridiaceae</taxon>
        <taxon>Inconstantimicrobium</taxon>
    </lineage>
</organism>
<evidence type="ECO:0000256" key="1">
    <source>
        <dbReference type="ARBA" id="ARBA00010609"/>
    </source>
</evidence>
<evidence type="ECO:0000259" key="3">
    <source>
        <dbReference type="Pfam" id="PF07732"/>
    </source>
</evidence>
<proteinExistence type="inferred from homology"/>
<dbReference type="InterPro" id="IPR045087">
    <property type="entry name" value="Cu-oxidase_fam"/>
</dbReference>
<dbReference type="Gene3D" id="2.60.40.420">
    <property type="entry name" value="Cupredoxins - blue copper proteins"/>
    <property type="match status" value="3"/>
</dbReference>
<comment type="caution">
    <text evidence="4">The sequence shown here is derived from an EMBL/GenBank/DDBJ whole genome shotgun (WGS) entry which is preliminary data.</text>
</comment>
<comment type="similarity">
    <text evidence="1">Belongs to the multicopper oxidase family.</text>
</comment>
<dbReference type="PANTHER" id="PTHR48267:SF1">
    <property type="entry name" value="BILIRUBIN OXIDASE"/>
    <property type="match status" value="1"/>
</dbReference>
<dbReference type="AlphaFoldDB" id="A0A7X2MYN1"/>
<dbReference type="EMBL" id="VULX01000011">
    <property type="protein sequence ID" value="MSR91463.1"/>
    <property type="molecule type" value="Genomic_DNA"/>
</dbReference>
<name>A0A7X2MYN1_9CLOT</name>
<dbReference type="Pfam" id="PF07732">
    <property type="entry name" value="Cu-oxidase_3"/>
    <property type="match status" value="1"/>
</dbReference>
<protein>
    <submittedName>
        <fullName evidence="4">Multicopper oxidase domain-containing protein</fullName>
    </submittedName>
</protein>
<evidence type="ECO:0000259" key="2">
    <source>
        <dbReference type="Pfam" id="PF07731"/>
    </source>
</evidence>